<dbReference type="PANTHER" id="PTHR43257">
    <property type="entry name" value="PYRUVATE DEHYDROGENASE E1 COMPONENT BETA SUBUNIT"/>
    <property type="match status" value="1"/>
</dbReference>
<dbReference type="InterPro" id="IPR033248">
    <property type="entry name" value="Transketolase_C"/>
</dbReference>
<dbReference type="PANTHER" id="PTHR43257:SF2">
    <property type="entry name" value="PYRUVATE DEHYDROGENASE E1 COMPONENT SUBUNIT BETA"/>
    <property type="match status" value="1"/>
</dbReference>
<dbReference type="NCBIfam" id="NF006667">
    <property type="entry name" value="PRK09212.1"/>
    <property type="match status" value="1"/>
</dbReference>
<comment type="caution">
    <text evidence="5">The sequence shown here is derived from an EMBL/GenBank/DDBJ whole genome shotgun (WGS) entry which is preliminary data.</text>
</comment>
<dbReference type="SMART" id="SM00861">
    <property type="entry name" value="Transket_pyr"/>
    <property type="match status" value="1"/>
</dbReference>
<dbReference type="Gene3D" id="3.40.50.920">
    <property type="match status" value="1"/>
</dbReference>
<reference evidence="5" key="1">
    <citation type="submission" date="2019-09" db="EMBL/GenBank/DDBJ databases">
        <title>Characterisation of the sponge microbiome using genome-centric metagenomics.</title>
        <authorList>
            <person name="Engelberts J.P."/>
            <person name="Robbins S.J."/>
            <person name="De Goeij J.M."/>
            <person name="Aranda M."/>
            <person name="Bell S.C."/>
            <person name="Webster N.S."/>
        </authorList>
    </citation>
    <scope>NUCLEOTIDE SEQUENCE</scope>
    <source>
        <strain evidence="5">SB0662_bin_9</strain>
    </source>
</reference>
<evidence type="ECO:0000256" key="2">
    <source>
        <dbReference type="ARBA" id="ARBA00023002"/>
    </source>
</evidence>
<dbReference type="AlphaFoldDB" id="A0A6B1DWH8"/>
<dbReference type="CDD" id="cd07036">
    <property type="entry name" value="TPP_PYR_E1-PDHc-beta_like"/>
    <property type="match status" value="1"/>
</dbReference>
<dbReference type="FunFam" id="3.40.50.970:FF:000001">
    <property type="entry name" value="Pyruvate dehydrogenase E1 beta subunit"/>
    <property type="match status" value="1"/>
</dbReference>
<dbReference type="Gene3D" id="3.40.50.970">
    <property type="match status" value="1"/>
</dbReference>
<dbReference type="InterPro" id="IPR009014">
    <property type="entry name" value="Transketo_C/PFOR_II"/>
</dbReference>
<dbReference type="Pfam" id="PF02779">
    <property type="entry name" value="Transket_pyr"/>
    <property type="match status" value="1"/>
</dbReference>
<keyword evidence="2" id="KW-0560">Oxidoreductase</keyword>
<dbReference type="SUPFAM" id="SSF52922">
    <property type="entry name" value="TK C-terminal domain-like"/>
    <property type="match status" value="1"/>
</dbReference>
<protein>
    <submittedName>
        <fullName evidence="5">Alpha-ketoacid dehydrogenase subunit beta</fullName>
    </submittedName>
</protein>
<dbReference type="SUPFAM" id="SSF52518">
    <property type="entry name" value="Thiamin diphosphate-binding fold (THDP-binding)"/>
    <property type="match status" value="1"/>
</dbReference>
<gene>
    <name evidence="5" type="ORF">F4Y08_17300</name>
</gene>
<evidence type="ECO:0000256" key="3">
    <source>
        <dbReference type="ARBA" id="ARBA00023052"/>
    </source>
</evidence>
<dbReference type="GO" id="GO:0016491">
    <property type="term" value="F:oxidoreductase activity"/>
    <property type="evidence" value="ECO:0007669"/>
    <property type="project" value="UniProtKB-KW"/>
</dbReference>
<evidence type="ECO:0000256" key="1">
    <source>
        <dbReference type="ARBA" id="ARBA00001964"/>
    </source>
</evidence>
<dbReference type="EMBL" id="VXPY01000122">
    <property type="protein sequence ID" value="MYD92059.1"/>
    <property type="molecule type" value="Genomic_DNA"/>
</dbReference>
<dbReference type="FunFam" id="3.40.50.920:FF:000001">
    <property type="entry name" value="Pyruvate dehydrogenase E1 beta subunit"/>
    <property type="match status" value="1"/>
</dbReference>
<feature type="domain" description="Transketolase-like pyrimidine-binding" evidence="4">
    <location>
        <begin position="4"/>
        <end position="179"/>
    </location>
</feature>
<evidence type="ECO:0000259" key="4">
    <source>
        <dbReference type="SMART" id="SM00861"/>
    </source>
</evidence>
<dbReference type="InterPro" id="IPR029061">
    <property type="entry name" value="THDP-binding"/>
</dbReference>
<dbReference type="InterPro" id="IPR005475">
    <property type="entry name" value="Transketolase-like_Pyr-bd"/>
</dbReference>
<dbReference type="Pfam" id="PF02780">
    <property type="entry name" value="Transketolase_C"/>
    <property type="match status" value="1"/>
</dbReference>
<accession>A0A6B1DWH8</accession>
<keyword evidence="3" id="KW-0786">Thiamine pyrophosphate</keyword>
<proteinExistence type="predicted"/>
<name>A0A6B1DWH8_9CHLR</name>
<organism evidence="5">
    <name type="scientific">Caldilineaceae bacterium SB0662_bin_9</name>
    <dbReference type="NCBI Taxonomy" id="2605258"/>
    <lineage>
        <taxon>Bacteria</taxon>
        <taxon>Bacillati</taxon>
        <taxon>Chloroflexota</taxon>
        <taxon>Caldilineae</taxon>
        <taxon>Caldilineales</taxon>
        <taxon>Caldilineaceae</taxon>
    </lineage>
</organism>
<comment type="cofactor">
    <cofactor evidence="1">
        <name>thiamine diphosphate</name>
        <dbReference type="ChEBI" id="CHEBI:58937"/>
    </cofactor>
</comment>
<evidence type="ECO:0000313" key="5">
    <source>
        <dbReference type="EMBL" id="MYD92059.1"/>
    </source>
</evidence>
<sequence length="325" mass="34785">MRTLTFTEAAREGLAEEMERDSSIFVVGEGIGERGGNFNTTLGLFDRFGPSRIRDTPITERGFVGMCTGAAMAGARPVVDFMFLDFILDAFGELVNQVAKIQYMSSGRLRMPMVLRGCIGVGGSAATHHSGNYYPFFLHQPGFKVVVPSTPHDAKGLLKTAIRSDDPVLFLEHKLLLATRGEVPSEPYLEPLGRARVRRSGRDATVVAVGVMTPKAVAAADSLAESGHDIEVIDLVSIAPLDTATILESVAKTGRLLIADEDYQPCGVGAEISARVCADGFDLLDAPVARLNGAYVPIPYSPPLEQAVVPSQDAVVKALRDLLAE</sequence>